<dbReference type="KEGG" id="ccal:108626720"/>
<name>A0AAJ7WC88_9HYME</name>
<organism evidence="1 2">
    <name type="scientific">Ceratina calcarata</name>
    <dbReference type="NCBI Taxonomy" id="156304"/>
    <lineage>
        <taxon>Eukaryota</taxon>
        <taxon>Metazoa</taxon>
        <taxon>Ecdysozoa</taxon>
        <taxon>Arthropoda</taxon>
        <taxon>Hexapoda</taxon>
        <taxon>Insecta</taxon>
        <taxon>Pterygota</taxon>
        <taxon>Neoptera</taxon>
        <taxon>Endopterygota</taxon>
        <taxon>Hymenoptera</taxon>
        <taxon>Apocrita</taxon>
        <taxon>Aculeata</taxon>
        <taxon>Apoidea</taxon>
        <taxon>Anthophila</taxon>
        <taxon>Apidae</taxon>
        <taxon>Ceratina</taxon>
        <taxon>Zadontomerus</taxon>
    </lineage>
</organism>
<evidence type="ECO:0000313" key="2">
    <source>
        <dbReference type="RefSeq" id="XP_026670869.1"/>
    </source>
</evidence>
<reference evidence="2" key="1">
    <citation type="submission" date="2025-08" db="UniProtKB">
        <authorList>
            <consortium name="RefSeq"/>
        </authorList>
    </citation>
    <scope>IDENTIFICATION</scope>
    <source>
        <tissue evidence="2">Whole body</tissue>
    </source>
</reference>
<gene>
    <name evidence="2" type="primary">LOC108626720</name>
</gene>
<dbReference type="Proteomes" id="UP000694925">
    <property type="component" value="Unplaced"/>
</dbReference>
<dbReference type="RefSeq" id="XP_026670869.1">
    <property type="nucleotide sequence ID" value="XM_026815068.1"/>
</dbReference>
<sequence>MKRAVSSDEEDDGIEPGEEAYDYHKFKAEYEEQLEQSNKTLNFTDKDKLEEQPKEALEKLVDFRNCTEAASKKFGIKAIDCLMYNYEKQKEKPVVKKTVKKIWLTLKVWFLIYVCIAIPCWCQRGWCCCCFRFKFCFPKKRITFAMQYYAKNPPGVLSIEPRKKEEMVEPFTYRPTELEEEAYETFESAIRNI</sequence>
<evidence type="ECO:0000313" key="1">
    <source>
        <dbReference type="Proteomes" id="UP000694925"/>
    </source>
</evidence>
<dbReference type="GeneID" id="108626720"/>
<protein>
    <submittedName>
        <fullName evidence="2">Uncharacterized protein LOC108626720</fullName>
    </submittedName>
</protein>
<dbReference type="AlphaFoldDB" id="A0AAJ7WC88"/>
<keyword evidence="1" id="KW-1185">Reference proteome</keyword>
<accession>A0AAJ7WC88</accession>
<proteinExistence type="predicted"/>